<dbReference type="GO" id="GO:0000981">
    <property type="term" value="F:DNA-binding transcription factor activity, RNA polymerase II-specific"/>
    <property type="evidence" value="ECO:0007669"/>
    <property type="project" value="InterPro"/>
</dbReference>
<dbReference type="PANTHER" id="PTHR47657">
    <property type="entry name" value="STEROL REGULATORY ELEMENT-BINDING PROTEIN ECM22"/>
    <property type="match status" value="1"/>
</dbReference>
<dbReference type="SMART" id="SM00066">
    <property type="entry name" value="GAL4"/>
    <property type="match status" value="1"/>
</dbReference>
<keyword evidence="1" id="KW-0539">Nucleus</keyword>
<accession>A0A6A6DF32</accession>
<feature type="compositionally biased region" description="Low complexity" evidence="2">
    <location>
        <begin position="54"/>
        <end position="76"/>
    </location>
</feature>
<organism evidence="4 5">
    <name type="scientific">Zopfia rhizophila CBS 207.26</name>
    <dbReference type="NCBI Taxonomy" id="1314779"/>
    <lineage>
        <taxon>Eukaryota</taxon>
        <taxon>Fungi</taxon>
        <taxon>Dikarya</taxon>
        <taxon>Ascomycota</taxon>
        <taxon>Pezizomycotina</taxon>
        <taxon>Dothideomycetes</taxon>
        <taxon>Dothideomycetes incertae sedis</taxon>
        <taxon>Zopfiaceae</taxon>
        <taxon>Zopfia</taxon>
    </lineage>
</organism>
<dbReference type="EMBL" id="ML994695">
    <property type="protein sequence ID" value="KAF2177068.1"/>
    <property type="molecule type" value="Genomic_DNA"/>
</dbReference>
<feature type="region of interest" description="Disordered" evidence="2">
    <location>
        <begin position="54"/>
        <end position="83"/>
    </location>
</feature>
<name>A0A6A6DF32_9PEZI</name>
<reference evidence="4" key="1">
    <citation type="journal article" date="2020" name="Stud. Mycol.">
        <title>101 Dothideomycetes genomes: a test case for predicting lifestyles and emergence of pathogens.</title>
        <authorList>
            <person name="Haridas S."/>
            <person name="Albert R."/>
            <person name="Binder M."/>
            <person name="Bloem J."/>
            <person name="Labutti K."/>
            <person name="Salamov A."/>
            <person name="Andreopoulos B."/>
            <person name="Baker S."/>
            <person name="Barry K."/>
            <person name="Bills G."/>
            <person name="Bluhm B."/>
            <person name="Cannon C."/>
            <person name="Castanera R."/>
            <person name="Culley D."/>
            <person name="Daum C."/>
            <person name="Ezra D."/>
            <person name="Gonzalez J."/>
            <person name="Henrissat B."/>
            <person name="Kuo A."/>
            <person name="Liang C."/>
            <person name="Lipzen A."/>
            <person name="Lutzoni F."/>
            <person name="Magnuson J."/>
            <person name="Mondo S."/>
            <person name="Nolan M."/>
            <person name="Ohm R."/>
            <person name="Pangilinan J."/>
            <person name="Park H.-J."/>
            <person name="Ramirez L."/>
            <person name="Alfaro M."/>
            <person name="Sun H."/>
            <person name="Tritt A."/>
            <person name="Yoshinaga Y."/>
            <person name="Zwiers L.-H."/>
            <person name="Turgeon B."/>
            <person name="Goodwin S."/>
            <person name="Spatafora J."/>
            <person name="Crous P."/>
            <person name="Grigoriev I."/>
        </authorList>
    </citation>
    <scope>NUCLEOTIDE SEQUENCE</scope>
    <source>
        <strain evidence="4">CBS 207.26</strain>
    </source>
</reference>
<dbReference type="PANTHER" id="PTHR47657:SF7">
    <property type="entry name" value="STEROL REGULATORY ELEMENT-BINDING PROTEIN ECM22"/>
    <property type="match status" value="1"/>
</dbReference>
<gene>
    <name evidence="4" type="ORF">K469DRAFT_742685</name>
</gene>
<proteinExistence type="predicted"/>
<dbReference type="InterPro" id="IPR001138">
    <property type="entry name" value="Zn2Cys6_DnaBD"/>
</dbReference>
<evidence type="ECO:0000313" key="4">
    <source>
        <dbReference type="EMBL" id="KAF2177068.1"/>
    </source>
</evidence>
<evidence type="ECO:0000259" key="3">
    <source>
        <dbReference type="PROSITE" id="PS50048"/>
    </source>
</evidence>
<dbReference type="InterPro" id="IPR052400">
    <property type="entry name" value="Zn2-C6_fungal_TF"/>
</dbReference>
<dbReference type="PROSITE" id="PS50048">
    <property type="entry name" value="ZN2_CY6_FUNGAL_2"/>
    <property type="match status" value="1"/>
</dbReference>
<dbReference type="Gene3D" id="4.10.240.10">
    <property type="entry name" value="Zn(2)-C6 fungal-type DNA-binding domain"/>
    <property type="match status" value="1"/>
</dbReference>
<feature type="domain" description="Zn(2)-C6 fungal-type" evidence="3">
    <location>
        <begin position="13"/>
        <end position="43"/>
    </location>
</feature>
<dbReference type="PROSITE" id="PS00463">
    <property type="entry name" value="ZN2_CY6_FUNGAL_1"/>
    <property type="match status" value="1"/>
</dbReference>
<protein>
    <recommendedName>
        <fullName evidence="3">Zn(2)-C6 fungal-type domain-containing protein</fullName>
    </recommendedName>
</protein>
<dbReference type="OrthoDB" id="5350673at2759"/>
<dbReference type="CDD" id="cd00067">
    <property type="entry name" value="GAL4"/>
    <property type="match status" value="1"/>
</dbReference>
<dbReference type="SUPFAM" id="SSF57701">
    <property type="entry name" value="Zn2/Cys6 DNA-binding domain"/>
    <property type="match status" value="1"/>
</dbReference>
<dbReference type="GO" id="GO:0008270">
    <property type="term" value="F:zinc ion binding"/>
    <property type="evidence" value="ECO:0007669"/>
    <property type="project" value="InterPro"/>
</dbReference>
<evidence type="ECO:0000313" key="5">
    <source>
        <dbReference type="Proteomes" id="UP000800200"/>
    </source>
</evidence>
<sequence length="502" mass="55895">MPTRRTHNKTRLGCHQCKKRRIKCDVKHPTCANCEKREFECSFLLLAPSTRLSTTATPPASSPAKSTLSSTSTQLTVAPKTPKQFQESILTPNAATPSSSSCSSLYLVLPQIPGIPRYIRWNDVWKETREILTPELHSMLYHYDQSTSQTLATDAPAKVAWQSFVPGLTSQHQYLIHSLLSVASLHLGHLHKGKEEKKTMMIVAASQMNKALARYSRELENVNKTNAAALFASATFTALYFIRASAVEMEEIRDSVPAGTIEPHPGVVDRMINTVIKVFFGLRGTVMILGPGKAWVIGDGEMEAVVTRYWWPTHRVPAGERAAGEDRRLCQLERLWMCPGRDYEPHFEHLKRALSCLRDVYALVSQLTLPGGDSSSMHSVPYAVDDTTVGLLKDRGAIFIWVTELSREFIGLVQNKNREALVLLAHFAVLLGRVRSVWWLEGIGANMIMAAAMGLGRENWHLIEWPSEVVGVDLENIFGGVSSDGLEAKLDKLHMGTVEKIR</sequence>
<evidence type="ECO:0000256" key="1">
    <source>
        <dbReference type="ARBA" id="ARBA00023242"/>
    </source>
</evidence>
<keyword evidence="5" id="KW-1185">Reference proteome</keyword>
<dbReference type="Proteomes" id="UP000800200">
    <property type="component" value="Unassembled WGS sequence"/>
</dbReference>
<dbReference type="Pfam" id="PF00172">
    <property type="entry name" value="Zn_clus"/>
    <property type="match status" value="1"/>
</dbReference>
<dbReference type="AlphaFoldDB" id="A0A6A6DF32"/>
<evidence type="ECO:0000256" key="2">
    <source>
        <dbReference type="SAM" id="MobiDB-lite"/>
    </source>
</evidence>
<dbReference type="InterPro" id="IPR036864">
    <property type="entry name" value="Zn2-C6_fun-type_DNA-bd_sf"/>
</dbReference>